<keyword evidence="2" id="KW-1185">Reference proteome</keyword>
<dbReference type="AlphaFoldDB" id="A0A812PQA1"/>
<dbReference type="Proteomes" id="UP000604046">
    <property type="component" value="Unassembled WGS sequence"/>
</dbReference>
<protein>
    <submittedName>
        <fullName evidence="1">Uncharacterized protein</fullName>
    </submittedName>
</protein>
<proteinExistence type="predicted"/>
<evidence type="ECO:0000313" key="2">
    <source>
        <dbReference type="Proteomes" id="UP000604046"/>
    </source>
</evidence>
<evidence type="ECO:0000313" key="1">
    <source>
        <dbReference type="EMBL" id="CAE7343710.1"/>
    </source>
</evidence>
<gene>
    <name evidence="1" type="ORF">SNAT2548_LOCUS18005</name>
</gene>
<name>A0A812PQA1_9DINO</name>
<comment type="caution">
    <text evidence="1">The sequence shown here is derived from an EMBL/GenBank/DDBJ whole genome shotgun (WGS) entry which is preliminary data.</text>
</comment>
<sequence length="176" mass="19317">MLLNSVGSPSRGELPGELLCLRRPQGHLTLQADRLPFFCGAPETMKMRHHAILESSTCGPSCFESGCCWLLQFPVAFRQPWPTSARLRAVDASPGSGWIEISLSLEKQALTLKPEAYLAGSRFPELSGSVTRFSVREACDRNHEESSYSSSSLHRETTAQLAANLISSAKRVAREP</sequence>
<organism evidence="1 2">
    <name type="scientific">Symbiodinium natans</name>
    <dbReference type="NCBI Taxonomy" id="878477"/>
    <lineage>
        <taxon>Eukaryota</taxon>
        <taxon>Sar</taxon>
        <taxon>Alveolata</taxon>
        <taxon>Dinophyceae</taxon>
        <taxon>Suessiales</taxon>
        <taxon>Symbiodiniaceae</taxon>
        <taxon>Symbiodinium</taxon>
    </lineage>
</organism>
<reference evidence="1" key="1">
    <citation type="submission" date="2021-02" db="EMBL/GenBank/DDBJ databases">
        <authorList>
            <person name="Dougan E. K."/>
            <person name="Rhodes N."/>
            <person name="Thang M."/>
            <person name="Chan C."/>
        </authorList>
    </citation>
    <scope>NUCLEOTIDE SEQUENCE</scope>
</reference>
<accession>A0A812PQA1</accession>
<dbReference type="EMBL" id="CAJNDS010002130">
    <property type="protein sequence ID" value="CAE7343710.1"/>
    <property type="molecule type" value="Genomic_DNA"/>
</dbReference>